<accession>A0AA38K8K4</accession>
<evidence type="ECO:0000256" key="5">
    <source>
        <dbReference type="SAM" id="MobiDB-lite"/>
    </source>
</evidence>
<name>A0AA38K8K4_9AGAR</name>
<comment type="caution">
    <text evidence="7">The sequence shown here is derived from an EMBL/GenBank/DDBJ whole genome shotgun (WGS) entry which is preliminary data.</text>
</comment>
<dbReference type="GO" id="GO:0003755">
    <property type="term" value="F:peptidyl-prolyl cis-trans isomerase activity"/>
    <property type="evidence" value="ECO:0007669"/>
    <property type="project" value="UniProtKB-EC"/>
</dbReference>
<evidence type="ECO:0000256" key="2">
    <source>
        <dbReference type="ARBA" id="ARBA00004123"/>
    </source>
</evidence>
<dbReference type="CDD" id="cd01925">
    <property type="entry name" value="cyclophilin_CeCYP16-like"/>
    <property type="match status" value="1"/>
</dbReference>
<dbReference type="Pfam" id="PF00160">
    <property type="entry name" value="Pro_isomerase"/>
    <property type="match status" value="1"/>
</dbReference>
<comment type="subcellular location">
    <subcellularLocation>
        <location evidence="2">Nucleus</location>
    </subcellularLocation>
</comment>
<comment type="catalytic activity">
    <reaction evidence="1">
        <text>[protein]-peptidylproline (omega=180) = [protein]-peptidylproline (omega=0)</text>
        <dbReference type="Rhea" id="RHEA:16237"/>
        <dbReference type="Rhea" id="RHEA-COMP:10747"/>
        <dbReference type="Rhea" id="RHEA-COMP:10748"/>
        <dbReference type="ChEBI" id="CHEBI:83833"/>
        <dbReference type="ChEBI" id="CHEBI:83834"/>
        <dbReference type="EC" id="5.2.1.8"/>
    </reaction>
</comment>
<dbReference type="EMBL" id="MU793495">
    <property type="protein sequence ID" value="KAJ3782154.1"/>
    <property type="molecule type" value="Genomic_DNA"/>
</dbReference>
<evidence type="ECO:0000256" key="3">
    <source>
        <dbReference type="ARBA" id="ARBA00023242"/>
    </source>
</evidence>
<dbReference type="PRINTS" id="PR00153">
    <property type="entry name" value="CSAPPISMRASE"/>
</dbReference>
<feature type="compositionally biased region" description="Gly residues" evidence="5">
    <location>
        <begin position="500"/>
        <end position="512"/>
    </location>
</feature>
<feature type="compositionally biased region" description="Basic and acidic residues" evidence="5">
    <location>
        <begin position="309"/>
        <end position="327"/>
    </location>
</feature>
<protein>
    <submittedName>
        <fullName evidence="7">Cyclophilin-like protein</fullName>
    </submittedName>
</protein>
<evidence type="ECO:0000256" key="1">
    <source>
        <dbReference type="ARBA" id="ARBA00000971"/>
    </source>
</evidence>
<evidence type="ECO:0000313" key="7">
    <source>
        <dbReference type="EMBL" id="KAJ3782154.1"/>
    </source>
</evidence>
<feature type="region of interest" description="Disordered" evidence="5">
    <location>
        <begin position="238"/>
        <end position="343"/>
    </location>
</feature>
<proteinExistence type="inferred from homology"/>
<feature type="compositionally biased region" description="Basic and acidic residues" evidence="5">
    <location>
        <begin position="260"/>
        <end position="297"/>
    </location>
</feature>
<dbReference type="PROSITE" id="PS00170">
    <property type="entry name" value="CSA_PPIASE_1"/>
    <property type="match status" value="1"/>
</dbReference>
<dbReference type="Proteomes" id="UP001163798">
    <property type="component" value="Unassembled WGS sequence"/>
</dbReference>
<keyword evidence="8" id="KW-1185">Reference proteome</keyword>
<feature type="region of interest" description="Disordered" evidence="5">
    <location>
        <begin position="177"/>
        <end position="197"/>
    </location>
</feature>
<dbReference type="PANTHER" id="PTHR45625">
    <property type="entry name" value="PEPTIDYL-PROLYL CIS-TRANS ISOMERASE-RELATED"/>
    <property type="match status" value="1"/>
</dbReference>
<keyword evidence="3" id="KW-0539">Nucleus</keyword>
<dbReference type="GO" id="GO:0006457">
    <property type="term" value="P:protein folding"/>
    <property type="evidence" value="ECO:0007669"/>
    <property type="project" value="InterPro"/>
</dbReference>
<feature type="compositionally biased region" description="Basic and acidic residues" evidence="5">
    <location>
        <begin position="454"/>
        <end position="499"/>
    </location>
</feature>
<dbReference type="SUPFAM" id="SSF50891">
    <property type="entry name" value="Cyclophilin-like"/>
    <property type="match status" value="1"/>
</dbReference>
<dbReference type="InterPro" id="IPR029000">
    <property type="entry name" value="Cyclophilin-like_dom_sf"/>
</dbReference>
<comment type="similarity">
    <text evidence="4">Belongs to the cyclophilin-type PPIase family. CWC27 subfamily.</text>
</comment>
<dbReference type="PROSITE" id="PS50072">
    <property type="entry name" value="CSA_PPIASE_2"/>
    <property type="match status" value="1"/>
</dbReference>
<dbReference type="Gene3D" id="2.40.100.10">
    <property type="entry name" value="Cyclophilin-like"/>
    <property type="match status" value="1"/>
</dbReference>
<dbReference type="InterPro" id="IPR044666">
    <property type="entry name" value="Cyclophilin_A-like"/>
</dbReference>
<reference evidence="7" key="1">
    <citation type="submission" date="2022-08" db="EMBL/GenBank/DDBJ databases">
        <authorList>
            <consortium name="DOE Joint Genome Institute"/>
            <person name="Min B."/>
            <person name="Riley R."/>
            <person name="Sierra-Patev S."/>
            <person name="Naranjo-Ortiz M."/>
            <person name="Looney B."/>
            <person name="Konkel Z."/>
            <person name="Slot J.C."/>
            <person name="Sakamoto Y."/>
            <person name="Steenwyk J.L."/>
            <person name="Rokas A."/>
            <person name="Carro J."/>
            <person name="Camarero S."/>
            <person name="Ferreira P."/>
            <person name="Molpeceres G."/>
            <person name="Ruiz-Duenas F.J."/>
            <person name="Serrano A."/>
            <person name="Henrissat B."/>
            <person name="Drula E."/>
            <person name="Hughes K.W."/>
            <person name="Mata J.L."/>
            <person name="Ishikawa N.K."/>
            <person name="Vargas-Isla R."/>
            <person name="Ushijima S."/>
            <person name="Smith C.A."/>
            <person name="Ahrendt S."/>
            <person name="Andreopoulos W."/>
            <person name="He G."/>
            <person name="Labutti K."/>
            <person name="Lipzen A."/>
            <person name="Ng V."/>
            <person name="Sandor L."/>
            <person name="Barry K."/>
            <person name="Martinez A.T."/>
            <person name="Xiao Y."/>
            <person name="Gibbons J.G."/>
            <person name="Terashima K."/>
            <person name="Hibbett D.S."/>
            <person name="Grigoriev I.V."/>
        </authorList>
    </citation>
    <scope>NUCLEOTIDE SEQUENCE</scope>
    <source>
        <strain evidence="7">TFB10291</strain>
    </source>
</reference>
<feature type="domain" description="PPIase cyclophilin-type" evidence="6">
    <location>
        <begin position="13"/>
        <end position="160"/>
    </location>
</feature>
<gene>
    <name evidence="7" type="ORF">GGU10DRAFT_390050</name>
</gene>
<sequence>MALPTHGRVIIVTTVGEIDIELWSKETPKTCRNFLALAMEGYYDGVIFHRVVPGFLVQTGDKTGTGMGGESFYGEPFEDEIHPRLRFAHRGLVAMANNGQKNSNDSQFFITLDRADELHGKHTLFGRCIGDTFYNVMKIGELELDAERPVYPPKIKGIRIIENPFPDIIPRITAAEKRAQQRARDESLKEREEYERRKSTKKNVKLLSFGTDEGIEEEESVMFKKKPIVRPDLIDKHIAPPVSGALPDFVTQGSRTTQNKPEKKIQEKEKGGEDQVPRTKESKEDDDLSKIREKFATEKANSITARQAEISKMEAEIRKLTKRRDGSDGDSDDERKKKKTKTSYLEAELGKYASSRGLKRKNVKGKGKVKDESDVLNALNAFRGKLQMALPDEPEDDVDAQVGDGVENSVVGVNLPVAEGQQLLPPTNPVPSVEEDPGIEIDDDRGFLSHSLRFPKDDGEESRKAERDYEVIDPRQRGARAKEEERARKAKVKFRDGGRGSRGSGGVGASHR</sequence>
<evidence type="ECO:0000259" key="6">
    <source>
        <dbReference type="PROSITE" id="PS50072"/>
    </source>
</evidence>
<dbReference type="InterPro" id="IPR002130">
    <property type="entry name" value="Cyclophilin-type_PPIase_dom"/>
</dbReference>
<evidence type="ECO:0000313" key="8">
    <source>
        <dbReference type="Proteomes" id="UP001163798"/>
    </source>
</evidence>
<dbReference type="InterPro" id="IPR020892">
    <property type="entry name" value="Cyclophilin-type_PPIase_CS"/>
</dbReference>
<evidence type="ECO:0000256" key="4">
    <source>
        <dbReference type="ARBA" id="ARBA00038509"/>
    </source>
</evidence>
<feature type="compositionally biased region" description="Acidic residues" evidence="5">
    <location>
        <begin position="433"/>
        <end position="443"/>
    </location>
</feature>
<dbReference type="GO" id="GO:0071013">
    <property type="term" value="C:catalytic step 2 spliceosome"/>
    <property type="evidence" value="ECO:0007669"/>
    <property type="project" value="TreeGrafter"/>
</dbReference>
<feature type="region of interest" description="Disordered" evidence="5">
    <location>
        <begin position="418"/>
        <end position="512"/>
    </location>
</feature>
<dbReference type="AlphaFoldDB" id="A0AA38K8K4"/>
<organism evidence="7 8">
    <name type="scientific">Lentinula aff. detonsa</name>
    <dbReference type="NCBI Taxonomy" id="2804958"/>
    <lineage>
        <taxon>Eukaryota</taxon>
        <taxon>Fungi</taxon>
        <taxon>Dikarya</taxon>
        <taxon>Basidiomycota</taxon>
        <taxon>Agaricomycotina</taxon>
        <taxon>Agaricomycetes</taxon>
        <taxon>Agaricomycetidae</taxon>
        <taxon>Agaricales</taxon>
        <taxon>Marasmiineae</taxon>
        <taxon>Omphalotaceae</taxon>
        <taxon>Lentinula</taxon>
    </lineage>
</organism>
<dbReference type="PANTHER" id="PTHR45625:SF6">
    <property type="entry name" value="SPLICEOSOME-ASSOCIATED PROTEIN CWC27 HOMOLOG"/>
    <property type="match status" value="1"/>
</dbReference>